<protein>
    <submittedName>
        <fullName evidence="8">Multidrug export protein EmrB</fullName>
    </submittedName>
</protein>
<reference evidence="8 9" key="1">
    <citation type="journal article" date="2018" name="Environ. Microbiol.">
        <title>Novel energy conservation strategies and behaviour of Pelotomaculum schinkii driving syntrophic propionate catabolism.</title>
        <authorList>
            <person name="Hidalgo-Ahumada C.A.P."/>
            <person name="Nobu M.K."/>
            <person name="Narihiro T."/>
            <person name="Tamaki H."/>
            <person name="Liu W.T."/>
            <person name="Kamagata Y."/>
            <person name="Stams A.J.M."/>
            <person name="Imachi H."/>
            <person name="Sousa D.Z."/>
        </authorList>
    </citation>
    <scope>NUCLEOTIDE SEQUENCE [LARGE SCALE GENOMIC DNA]</scope>
    <source>
        <strain evidence="8 9">HH</strain>
    </source>
</reference>
<organism evidence="8 9">
    <name type="scientific">Pelotomaculum schinkii</name>
    <dbReference type="NCBI Taxonomy" id="78350"/>
    <lineage>
        <taxon>Bacteria</taxon>
        <taxon>Bacillati</taxon>
        <taxon>Bacillota</taxon>
        <taxon>Clostridia</taxon>
        <taxon>Eubacteriales</taxon>
        <taxon>Desulfotomaculaceae</taxon>
        <taxon>Pelotomaculum</taxon>
    </lineage>
</organism>
<feature type="transmembrane region" description="Helical" evidence="7">
    <location>
        <begin position="117"/>
        <end position="139"/>
    </location>
</feature>
<keyword evidence="5 7" id="KW-0472">Membrane</keyword>
<dbReference type="EMBL" id="QFGA01000001">
    <property type="protein sequence ID" value="TEB07786.1"/>
    <property type="molecule type" value="Genomic_DNA"/>
</dbReference>
<evidence type="ECO:0000256" key="7">
    <source>
        <dbReference type="SAM" id="Phobius"/>
    </source>
</evidence>
<evidence type="ECO:0000256" key="5">
    <source>
        <dbReference type="ARBA" id="ARBA00023136"/>
    </source>
</evidence>
<comment type="subcellular location">
    <subcellularLocation>
        <location evidence="1">Membrane</location>
        <topology evidence="1">Multi-pass membrane protein</topology>
    </subcellularLocation>
</comment>
<dbReference type="Proteomes" id="UP000298324">
    <property type="component" value="Unassembled WGS sequence"/>
</dbReference>
<sequence length="167" mass="17370">MAIRGAGMGLCMMPVTTAGMNTVPPHLVGKASALSNVVRQVSASFGIAILTTIMQKREAFHFANLAQSVNMNGNEAYALQTALQDMAIHQGLSYGTAQGVGLGLVAQRVTLLSMVNAIGDCFIVAAGMCLLALILCFWLKDKKKPVGPAASSPAIKAPDAKPALKTQ</sequence>
<evidence type="ECO:0000256" key="1">
    <source>
        <dbReference type="ARBA" id="ARBA00004141"/>
    </source>
</evidence>
<dbReference type="GO" id="GO:0016020">
    <property type="term" value="C:membrane"/>
    <property type="evidence" value="ECO:0007669"/>
    <property type="project" value="UniProtKB-SubCell"/>
</dbReference>
<gene>
    <name evidence="8" type="primary">emrB</name>
    <name evidence="8" type="ORF">Psch_01341</name>
</gene>
<proteinExistence type="predicted"/>
<dbReference type="AlphaFoldDB" id="A0A4Y7RG57"/>
<feature type="region of interest" description="Disordered" evidence="6">
    <location>
        <begin position="145"/>
        <end position="167"/>
    </location>
</feature>
<keyword evidence="9" id="KW-1185">Reference proteome</keyword>
<evidence type="ECO:0000256" key="4">
    <source>
        <dbReference type="ARBA" id="ARBA00022989"/>
    </source>
</evidence>
<evidence type="ECO:0000256" key="2">
    <source>
        <dbReference type="ARBA" id="ARBA00022448"/>
    </source>
</evidence>
<dbReference type="PANTHER" id="PTHR42718:SF9">
    <property type="entry name" value="MAJOR FACILITATOR SUPERFAMILY MULTIDRUG TRANSPORTER MFSC"/>
    <property type="match status" value="1"/>
</dbReference>
<name>A0A4Y7RG57_9FIRM</name>
<keyword evidence="3 7" id="KW-0812">Transmembrane</keyword>
<accession>A0A4Y7RG57</accession>
<evidence type="ECO:0000313" key="9">
    <source>
        <dbReference type="Proteomes" id="UP000298324"/>
    </source>
</evidence>
<dbReference type="PANTHER" id="PTHR42718">
    <property type="entry name" value="MAJOR FACILITATOR SUPERFAMILY MULTIDRUG TRANSPORTER MFSC"/>
    <property type="match status" value="1"/>
</dbReference>
<evidence type="ECO:0000256" key="6">
    <source>
        <dbReference type="SAM" id="MobiDB-lite"/>
    </source>
</evidence>
<dbReference type="SUPFAM" id="SSF103473">
    <property type="entry name" value="MFS general substrate transporter"/>
    <property type="match status" value="1"/>
</dbReference>
<dbReference type="InterPro" id="IPR036259">
    <property type="entry name" value="MFS_trans_sf"/>
</dbReference>
<comment type="caution">
    <text evidence="8">The sequence shown here is derived from an EMBL/GenBank/DDBJ whole genome shotgun (WGS) entry which is preliminary data.</text>
</comment>
<keyword evidence="4 7" id="KW-1133">Transmembrane helix</keyword>
<evidence type="ECO:0000313" key="8">
    <source>
        <dbReference type="EMBL" id="TEB07786.1"/>
    </source>
</evidence>
<keyword evidence="2" id="KW-0813">Transport</keyword>
<evidence type="ECO:0000256" key="3">
    <source>
        <dbReference type="ARBA" id="ARBA00022692"/>
    </source>
</evidence>